<organism evidence="1 2">
    <name type="scientific">Armillaria solidipes</name>
    <dbReference type="NCBI Taxonomy" id="1076256"/>
    <lineage>
        <taxon>Eukaryota</taxon>
        <taxon>Fungi</taxon>
        <taxon>Dikarya</taxon>
        <taxon>Basidiomycota</taxon>
        <taxon>Agaricomycotina</taxon>
        <taxon>Agaricomycetes</taxon>
        <taxon>Agaricomycetidae</taxon>
        <taxon>Agaricales</taxon>
        <taxon>Marasmiineae</taxon>
        <taxon>Physalacriaceae</taxon>
        <taxon>Armillaria</taxon>
    </lineage>
</organism>
<dbReference type="SUPFAM" id="SSF52047">
    <property type="entry name" value="RNI-like"/>
    <property type="match status" value="1"/>
</dbReference>
<dbReference type="EMBL" id="KZ293415">
    <property type="protein sequence ID" value="PBK78508.1"/>
    <property type="molecule type" value="Genomic_DNA"/>
</dbReference>
<dbReference type="Proteomes" id="UP000218334">
    <property type="component" value="Unassembled WGS sequence"/>
</dbReference>
<keyword evidence="2" id="KW-1185">Reference proteome</keyword>
<protein>
    <submittedName>
        <fullName evidence="1">Uncharacterized protein</fullName>
    </submittedName>
</protein>
<sequence>MVLSTHTWSPRVCSGCDCPNHHSPSTTSCDEEAVHAGPTFDSLLRSNDPPSPSEERELRDSISVGEAHIVAIDNHVTALKKLQQALSSQLALIGAGLESLDNERGKVVARIAQHKRLFSPVRRLPPEILFKIFLGTVIFPMPRTRSQRYKDWWDFHPSESALWSIELVCKTWRRAVLDFPELWSSINISLSDDNFSPSNFRYTRRLGRQVARTRCHPVSILMYAGSPQTSFQTLPPELRMLLFSIQDRILSLYLYLPPAFFHSVANLQLSLPILRNLTLLSTDSEKLHTLPRMTLFADAPLLNTLDAVDIRSVVHVLDLPYQQITRYSTYHVFQRLFPTGPQTYDILSVLSKVENLEECDLRCEGRSAQLEENIPQSCQKLRALTLSSCLYACPESDLAQLLDALVVPHLSNLKVHCCVPRGRERDNKTFTAIRGLISRSQSPLTTFHFTHGNMDETDLLTFFRSASSTLQEVKLLDVGPMALTDGILAPLVISDVDNVLLPRLHTLNISGVMQFNTSLLVEMVASRWTCKLPSFQCLRTIQLCPVFTTFKGRSNGESVRFSVLNHLGKYRTEGLELSYRTTWASDWLCTYQTL</sequence>
<dbReference type="Gene3D" id="3.80.10.10">
    <property type="entry name" value="Ribonuclease Inhibitor"/>
    <property type="match status" value="1"/>
</dbReference>
<dbReference type="STRING" id="1076256.A0A2H3CJD4"/>
<evidence type="ECO:0000313" key="1">
    <source>
        <dbReference type="EMBL" id="PBK78508.1"/>
    </source>
</evidence>
<name>A0A2H3CJD4_9AGAR</name>
<dbReference type="InterPro" id="IPR032675">
    <property type="entry name" value="LRR_dom_sf"/>
</dbReference>
<dbReference type="Gene3D" id="1.20.1280.50">
    <property type="match status" value="1"/>
</dbReference>
<evidence type="ECO:0000313" key="2">
    <source>
        <dbReference type="Proteomes" id="UP000218334"/>
    </source>
</evidence>
<gene>
    <name evidence="1" type="ORF">ARMSODRAFT_1011074</name>
</gene>
<proteinExistence type="predicted"/>
<accession>A0A2H3CJD4</accession>
<dbReference type="AlphaFoldDB" id="A0A2H3CJD4"/>
<reference evidence="2" key="1">
    <citation type="journal article" date="2017" name="Nat. Ecol. Evol.">
        <title>Genome expansion and lineage-specific genetic innovations in the forest pathogenic fungi Armillaria.</title>
        <authorList>
            <person name="Sipos G."/>
            <person name="Prasanna A.N."/>
            <person name="Walter M.C."/>
            <person name="O'Connor E."/>
            <person name="Balint B."/>
            <person name="Krizsan K."/>
            <person name="Kiss B."/>
            <person name="Hess J."/>
            <person name="Varga T."/>
            <person name="Slot J."/>
            <person name="Riley R."/>
            <person name="Boka B."/>
            <person name="Rigling D."/>
            <person name="Barry K."/>
            <person name="Lee J."/>
            <person name="Mihaltcheva S."/>
            <person name="LaButti K."/>
            <person name="Lipzen A."/>
            <person name="Waldron R."/>
            <person name="Moloney N.M."/>
            <person name="Sperisen C."/>
            <person name="Kredics L."/>
            <person name="Vagvoelgyi C."/>
            <person name="Patrignani A."/>
            <person name="Fitzpatrick D."/>
            <person name="Nagy I."/>
            <person name="Doyle S."/>
            <person name="Anderson J.B."/>
            <person name="Grigoriev I.V."/>
            <person name="Gueldener U."/>
            <person name="Muensterkoetter M."/>
            <person name="Nagy L.G."/>
        </authorList>
    </citation>
    <scope>NUCLEOTIDE SEQUENCE [LARGE SCALE GENOMIC DNA]</scope>
    <source>
        <strain evidence="2">28-4</strain>
    </source>
</reference>